<evidence type="ECO:0000256" key="10">
    <source>
        <dbReference type="SAM" id="Phobius"/>
    </source>
</evidence>
<feature type="transmembrane region" description="Helical" evidence="10">
    <location>
        <begin position="139"/>
        <end position="161"/>
    </location>
</feature>
<feature type="transmembrane region" description="Helical" evidence="10">
    <location>
        <begin position="79"/>
        <end position="102"/>
    </location>
</feature>
<evidence type="ECO:0000256" key="1">
    <source>
        <dbReference type="ARBA" id="ARBA00004651"/>
    </source>
</evidence>
<evidence type="ECO:0000256" key="4">
    <source>
        <dbReference type="ARBA" id="ARBA00022475"/>
    </source>
</evidence>
<keyword evidence="12" id="KW-1185">Reference proteome</keyword>
<evidence type="ECO:0000256" key="7">
    <source>
        <dbReference type="ARBA" id="ARBA00022989"/>
    </source>
</evidence>
<comment type="caution">
    <text evidence="11">The sequence shown here is derived from an EMBL/GenBank/DDBJ whole genome shotgun (WGS) entry which is preliminary data.</text>
</comment>
<organism evidence="11 12">
    <name type="scientific">Pedobacter changchengzhani</name>
    <dbReference type="NCBI Taxonomy" id="2529274"/>
    <lineage>
        <taxon>Bacteria</taxon>
        <taxon>Pseudomonadati</taxon>
        <taxon>Bacteroidota</taxon>
        <taxon>Sphingobacteriia</taxon>
        <taxon>Sphingobacteriales</taxon>
        <taxon>Sphingobacteriaceae</taxon>
        <taxon>Pedobacter</taxon>
    </lineage>
</organism>
<sequence>MQPKLKFLDRYLTLWISLAMAIGMLLGYLFPSISNITNASSIGTTNIPLAIGLILMMYPPLAKVDYSLLPKVFTDKKAIGISLILNWVIGPILMFILAILFLRDQPDYMAGLILIGLARCIAMVIVWNDLGKGNREYAALLIALNSIFQIFSYSFMVWLFINILPNKLGLANFNVSVSIKDITQSVLIYLGVPFLAGFLSRYFLIKTKGKDWYNRKYIPAISPITLYALLFTILLMFSLKGDKILQLPFDVIKIAIPLIIYFVLMFFTSFFINLYLKVPYDKNAAIAFTATGNNFELAIAVSIAVFGIHSPQAFVGVIGPLVEVPILILLVRASLLLKQKFYPQQ</sequence>
<feature type="transmembrane region" description="Helical" evidence="10">
    <location>
        <begin position="108"/>
        <end position="127"/>
    </location>
</feature>
<dbReference type="Gene3D" id="1.20.1530.20">
    <property type="match status" value="1"/>
</dbReference>
<keyword evidence="7 9" id="KW-1133">Transmembrane helix</keyword>
<evidence type="ECO:0000313" key="12">
    <source>
        <dbReference type="Proteomes" id="UP000295668"/>
    </source>
</evidence>
<dbReference type="OrthoDB" id="9771457at2"/>
<comment type="subcellular location">
    <subcellularLocation>
        <location evidence="1 9">Cell membrane</location>
        <topology evidence="1 9">Multi-pass membrane protein</topology>
    </subcellularLocation>
</comment>
<feature type="transmembrane region" description="Helical" evidence="10">
    <location>
        <begin position="217"/>
        <end position="239"/>
    </location>
</feature>
<dbReference type="RefSeq" id="WP_133263172.1">
    <property type="nucleotide sequence ID" value="NZ_SJCY01000009.1"/>
</dbReference>
<feature type="transmembrane region" description="Helical" evidence="10">
    <location>
        <begin position="36"/>
        <end position="58"/>
    </location>
</feature>
<dbReference type="PANTHER" id="PTHR43057:SF1">
    <property type="entry name" value="ARSENICAL-RESISTANCE PROTEIN 3"/>
    <property type="match status" value="1"/>
</dbReference>
<dbReference type="GO" id="GO:0015104">
    <property type="term" value="F:antimonite transmembrane transporter activity"/>
    <property type="evidence" value="ECO:0007669"/>
    <property type="project" value="TreeGrafter"/>
</dbReference>
<evidence type="ECO:0000256" key="8">
    <source>
        <dbReference type="ARBA" id="ARBA00023136"/>
    </source>
</evidence>
<evidence type="ECO:0000313" key="11">
    <source>
        <dbReference type="EMBL" id="TDG35561.1"/>
    </source>
</evidence>
<dbReference type="GO" id="GO:0015297">
    <property type="term" value="F:antiporter activity"/>
    <property type="evidence" value="ECO:0007669"/>
    <property type="project" value="UniProtKB-UniRule"/>
</dbReference>
<dbReference type="PANTHER" id="PTHR43057">
    <property type="entry name" value="ARSENITE EFFLUX TRANSPORTER"/>
    <property type="match status" value="1"/>
</dbReference>
<feature type="transmembrane region" description="Helical" evidence="10">
    <location>
        <begin position="314"/>
        <end position="337"/>
    </location>
</feature>
<dbReference type="PIRSF" id="PIRSF005508">
    <property type="entry name" value="Acr3"/>
    <property type="match status" value="1"/>
</dbReference>
<keyword evidence="8 9" id="KW-0472">Membrane</keyword>
<comment type="similarity">
    <text evidence="2 9">Belongs to the arsenical resistance-3 (ACR3) (TC 2.A.59) family.</text>
</comment>
<keyword evidence="4 9" id="KW-1003">Cell membrane</keyword>
<feature type="transmembrane region" description="Helical" evidence="10">
    <location>
        <begin position="186"/>
        <end position="205"/>
    </location>
</feature>
<dbReference type="Pfam" id="PF01758">
    <property type="entry name" value="SBF"/>
    <property type="match status" value="1"/>
</dbReference>
<dbReference type="InterPro" id="IPR004706">
    <property type="entry name" value="Arsenical-R_Acr3"/>
</dbReference>
<protein>
    <submittedName>
        <fullName evidence="11">ACR3 family arsenite efflux transporter</fullName>
    </submittedName>
</protein>
<evidence type="ECO:0000256" key="5">
    <source>
        <dbReference type="ARBA" id="ARBA00022692"/>
    </source>
</evidence>
<dbReference type="GO" id="GO:0046685">
    <property type="term" value="P:response to arsenic-containing substance"/>
    <property type="evidence" value="ECO:0007669"/>
    <property type="project" value="UniProtKB-KW"/>
</dbReference>
<dbReference type="FunFam" id="1.20.1530.20:FF:000009">
    <property type="entry name" value="Arsenite transporter, ACR3 family"/>
    <property type="match status" value="1"/>
</dbReference>
<dbReference type="GO" id="GO:0015105">
    <property type="term" value="F:arsenite transmembrane transporter activity"/>
    <property type="evidence" value="ECO:0007669"/>
    <property type="project" value="TreeGrafter"/>
</dbReference>
<evidence type="ECO:0000256" key="2">
    <source>
        <dbReference type="ARBA" id="ARBA00010110"/>
    </source>
</evidence>
<feature type="transmembrane region" description="Helical" evidence="10">
    <location>
        <begin position="251"/>
        <end position="272"/>
    </location>
</feature>
<keyword evidence="6" id="KW-0059">Arsenical resistance</keyword>
<evidence type="ECO:0000256" key="9">
    <source>
        <dbReference type="PIRNR" id="PIRNR005508"/>
    </source>
</evidence>
<keyword evidence="3 9" id="KW-0813">Transport</keyword>
<dbReference type="InterPro" id="IPR002657">
    <property type="entry name" value="BilAc:Na_symport/Acr3"/>
</dbReference>
<keyword evidence="5 9" id="KW-0812">Transmembrane</keyword>
<dbReference type="NCBIfam" id="TIGR00832">
    <property type="entry name" value="acr3"/>
    <property type="match status" value="1"/>
</dbReference>
<reference evidence="11 12" key="1">
    <citation type="submission" date="2019-02" db="EMBL/GenBank/DDBJ databases">
        <title>Pedobacter sp. nov., a novel speices isolated from soil of pinguins habitat in Antarcitica.</title>
        <authorList>
            <person name="He R.-H."/>
        </authorList>
    </citation>
    <scope>NUCLEOTIDE SEQUENCE [LARGE SCALE GENOMIC DNA]</scope>
    <source>
        <strain evidence="11 12">E01020</strain>
    </source>
</reference>
<proteinExistence type="inferred from homology"/>
<accession>A0A4R5MJ23</accession>
<dbReference type="AlphaFoldDB" id="A0A4R5MJ23"/>
<dbReference type="EMBL" id="SJCY01000009">
    <property type="protein sequence ID" value="TDG35561.1"/>
    <property type="molecule type" value="Genomic_DNA"/>
</dbReference>
<evidence type="ECO:0000256" key="3">
    <source>
        <dbReference type="ARBA" id="ARBA00022448"/>
    </source>
</evidence>
<dbReference type="GO" id="GO:0005886">
    <property type="term" value="C:plasma membrane"/>
    <property type="evidence" value="ECO:0007669"/>
    <property type="project" value="UniProtKB-SubCell"/>
</dbReference>
<dbReference type="InterPro" id="IPR038770">
    <property type="entry name" value="Na+/solute_symporter_sf"/>
</dbReference>
<gene>
    <name evidence="11" type="primary">arsB</name>
    <name evidence="11" type="ORF">EZJ43_13130</name>
</gene>
<evidence type="ECO:0000256" key="6">
    <source>
        <dbReference type="ARBA" id="ARBA00022849"/>
    </source>
</evidence>
<dbReference type="Proteomes" id="UP000295668">
    <property type="component" value="Unassembled WGS sequence"/>
</dbReference>
<feature type="transmembrane region" description="Helical" evidence="10">
    <location>
        <begin position="284"/>
        <end position="308"/>
    </location>
</feature>
<name>A0A4R5MJ23_9SPHI</name>
<feature type="transmembrane region" description="Helical" evidence="10">
    <location>
        <begin position="12"/>
        <end position="30"/>
    </location>
</feature>